<dbReference type="SUPFAM" id="SSF50978">
    <property type="entry name" value="WD40 repeat-like"/>
    <property type="match status" value="1"/>
</dbReference>
<dbReference type="SMART" id="SM00320">
    <property type="entry name" value="WD40"/>
    <property type="match status" value="4"/>
</dbReference>
<dbReference type="InterPro" id="IPR001940">
    <property type="entry name" value="Peptidase_S1C"/>
</dbReference>
<dbReference type="Gene3D" id="2.40.10.120">
    <property type="match status" value="1"/>
</dbReference>
<feature type="compositionally biased region" description="Polar residues" evidence="3">
    <location>
        <begin position="186"/>
        <end position="198"/>
    </location>
</feature>
<name>A0A5C6BGY5_9BACT</name>
<dbReference type="InterPro" id="IPR001680">
    <property type="entry name" value="WD40_rpt"/>
</dbReference>
<accession>A0A5C6BGY5</accession>
<dbReference type="OrthoDB" id="1522627at2"/>
<reference evidence="5 6" key="1">
    <citation type="journal article" date="2020" name="Antonie Van Leeuwenhoek">
        <title>Rhodopirellula heiligendammensis sp. nov., Rhodopirellula pilleata sp. nov., and Rhodopirellula solitaria sp. nov. isolated from natural or artificial marine surfaces in Northern Germany and California, USA, and emended description of the genus Rhodopirellula.</title>
        <authorList>
            <person name="Kallscheuer N."/>
            <person name="Wiegand S."/>
            <person name="Jogler M."/>
            <person name="Boedeker C."/>
            <person name="Peeters S.H."/>
            <person name="Rast P."/>
            <person name="Heuer A."/>
            <person name="Jetten M.S.M."/>
            <person name="Rohde M."/>
            <person name="Jogler C."/>
        </authorList>
    </citation>
    <scope>NUCLEOTIDE SEQUENCE [LARGE SCALE GENOMIC DNA]</scope>
    <source>
        <strain evidence="5 6">Poly21</strain>
    </source>
</reference>
<dbReference type="PRINTS" id="PR00834">
    <property type="entry name" value="PROTEASES2C"/>
</dbReference>
<evidence type="ECO:0000256" key="2">
    <source>
        <dbReference type="ARBA" id="ARBA00022801"/>
    </source>
</evidence>
<keyword evidence="1 5" id="KW-0645">Protease</keyword>
<feature type="transmembrane region" description="Helical" evidence="4">
    <location>
        <begin position="12"/>
        <end position="38"/>
    </location>
</feature>
<keyword evidence="4" id="KW-0472">Membrane</keyword>
<dbReference type="RefSeq" id="WP_146409148.1">
    <property type="nucleotide sequence ID" value="NZ_SJPU01000003.1"/>
</dbReference>
<dbReference type="GO" id="GO:0006508">
    <property type="term" value="P:proteolysis"/>
    <property type="evidence" value="ECO:0007669"/>
    <property type="project" value="UniProtKB-KW"/>
</dbReference>
<keyword evidence="4" id="KW-1133">Transmembrane helix</keyword>
<evidence type="ECO:0000313" key="5">
    <source>
        <dbReference type="EMBL" id="TWU10761.1"/>
    </source>
</evidence>
<protein>
    <submittedName>
        <fullName evidence="5">Serine protease HhoB</fullName>
    </submittedName>
</protein>
<evidence type="ECO:0000256" key="3">
    <source>
        <dbReference type="SAM" id="MobiDB-lite"/>
    </source>
</evidence>
<comment type="caution">
    <text evidence="5">The sequence shown here is derived from an EMBL/GenBank/DDBJ whole genome shotgun (WGS) entry which is preliminary data.</text>
</comment>
<feature type="compositionally biased region" description="Low complexity" evidence="3">
    <location>
        <begin position="95"/>
        <end position="108"/>
    </location>
</feature>
<sequence length="1040" mass="110811">MDSSILRRNRFVRYTLIGIVATSLMGLCMLSLAVGIHLSRSQNGAASVAVKPDDVNPRPTRKAALPAPQTDATAQSRLENGTNPPRSAPSPSPSPTTLLAATPAANTPQGPHPEQATDQSRLAQSSTAHPIERGVVSQVENDAVPIADEPRDVPSVSDDPVRLAYQWSATESSVYEFSGSAEIGSRTVSLSGRNTLQPTGRKPTESRSPTPAKEGTGSGFLVTADGIVVTCAHVIDGATSIKVVQDRKSYEAEVVAIDDDLDLAVLKIQGPSFPFLKIGDSDRVRLADEVRAVGFPLSDVLGESVKVTRGEVSGRGGPHGSSGLQIDASINPGNSGGPVIDRSGHVIGVANALLAGLGISEVGFAIPAKEVASLAHRHQLPVTFDDVSDVLPPPDLVAKVSPAVVLLKVTHGPGGIGSKPAREIKITNFWTESTREQNSGAFGRMAHFQPPQHANFSGAAFFDALGQVSQLSDQSALPYLLGNAAAIGVERLPDQAPGRINEQRVITIEINPTEDRSSRFGPYAGMPNRVRPPWMRSSPPRGTPGDVYTGTESSSVSVGAQYGDIVDVTKNYELRVPSKSGEGPDMIKVVGQGTGHFNLSTGQMKDFQYHAEIVISEGNITLRIPTELRYSLVSKAKLAEERAKAKAARIRSDAARLAEREKRADLPGSAEFHAHQSIDASLPRNQNSALELSINTLGVSSNLDQLAVSDGNTSSHRSDPSIKLVKVDVTPTNDAGSIRQFRSGSWGYKGLAFTPDGSELVTFGNQNVSVLNVQTGQSEMFTLEDNEARFRTCVAVSPDGSRIAGGTQGGYVLIWKRMPGKPLVPEHRFKIDKREVKAIAISSDNTHVLTAHAGGDAYLWELASGEILGCYRGFKFSSTAAVRFTSDDEQALICDTRHAVLVDVQTLKPLQKMELTRGSGQSVAISLDGKRISAGEIYKMESWDPITGQKLPLCEGTQIQWSAAFSPNGKHLLTGSSGKLTLWDVDTGLKLKELTMSDSGYVKYVAFSPDGRHCAAVGAPIGSLVEVFQLPSNDGHHETY</sequence>
<dbReference type="Proteomes" id="UP000319908">
    <property type="component" value="Unassembled WGS sequence"/>
</dbReference>
<dbReference type="InterPro" id="IPR009003">
    <property type="entry name" value="Peptidase_S1_PA"/>
</dbReference>
<evidence type="ECO:0000256" key="1">
    <source>
        <dbReference type="ARBA" id="ARBA00022670"/>
    </source>
</evidence>
<dbReference type="AlphaFoldDB" id="A0A5C6BGY5"/>
<organism evidence="5 6">
    <name type="scientific">Allorhodopirellula heiligendammensis</name>
    <dbReference type="NCBI Taxonomy" id="2714739"/>
    <lineage>
        <taxon>Bacteria</taxon>
        <taxon>Pseudomonadati</taxon>
        <taxon>Planctomycetota</taxon>
        <taxon>Planctomycetia</taxon>
        <taxon>Pirellulales</taxon>
        <taxon>Pirellulaceae</taxon>
        <taxon>Allorhodopirellula</taxon>
    </lineage>
</organism>
<dbReference type="SUPFAM" id="SSF50494">
    <property type="entry name" value="Trypsin-like serine proteases"/>
    <property type="match status" value="1"/>
</dbReference>
<keyword evidence="2" id="KW-0378">Hydrolase</keyword>
<keyword evidence="6" id="KW-1185">Reference proteome</keyword>
<dbReference type="PANTHER" id="PTHR43343:SF3">
    <property type="entry name" value="PROTEASE DO-LIKE 8, CHLOROPLASTIC"/>
    <property type="match status" value="1"/>
</dbReference>
<feature type="region of interest" description="Disordered" evidence="3">
    <location>
        <begin position="516"/>
        <end position="553"/>
    </location>
</feature>
<dbReference type="InterPro" id="IPR051201">
    <property type="entry name" value="Chloro_Bact_Ser_Proteases"/>
</dbReference>
<gene>
    <name evidence="5" type="primary">hhoB_2</name>
    <name evidence="5" type="ORF">Poly21_46670</name>
</gene>
<dbReference type="PANTHER" id="PTHR43343">
    <property type="entry name" value="PEPTIDASE S12"/>
    <property type="match status" value="1"/>
</dbReference>
<evidence type="ECO:0000256" key="4">
    <source>
        <dbReference type="SAM" id="Phobius"/>
    </source>
</evidence>
<feature type="region of interest" description="Disordered" evidence="3">
    <location>
        <begin position="47"/>
        <end position="158"/>
    </location>
</feature>
<dbReference type="EMBL" id="SJPU01000003">
    <property type="protein sequence ID" value="TWU10761.1"/>
    <property type="molecule type" value="Genomic_DNA"/>
</dbReference>
<dbReference type="Pfam" id="PF00400">
    <property type="entry name" value="WD40"/>
    <property type="match status" value="2"/>
</dbReference>
<feature type="region of interest" description="Disordered" evidence="3">
    <location>
        <begin position="186"/>
        <end position="217"/>
    </location>
</feature>
<feature type="compositionally biased region" description="Polar residues" evidence="3">
    <location>
        <begin position="70"/>
        <end position="81"/>
    </location>
</feature>
<feature type="compositionally biased region" description="Polar residues" evidence="3">
    <location>
        <begin position="116"/>
        <end position="128"/>
    </location>
</feature>
<dbReference type="Pfam" id="PF13365">
    <property type="entry name" value="Trypsin_2"/>
    <property type="match status" value="1"/>
</dbReference>
<dbReference type="Gene3D" id="2.130.10.10">
    <property type="entry name" value="YVTN repeat-like/Quinoprotein amine dehydrogenase"/>
    <property type="match status" value="2"/>
</dbReference>
<keyword evidence="4" id="KW-0812">Transmembrane</keyword>
<proteinExistence type="predicted"/>
<dbReference type="InterPro" id="IPR015943">
    <property type="entry name" value="WD40/YVTN_repeat-like_dom_sf"/>
</dbReference>
<dbReference type="InterPro" id="IPR036322">
    <property type="entry name" value="WD40_repeat_dom_sf"/>
</dbReference>
<dbReference type="GO" id="GO:0004252">
    <property type="term" value="F:serine-type endopeptidase activity"/>
    <property type="evidence" value="ECO:0007669"/>
    <property type="project" value="InterPro"/>
</dbReference>
<evidence type="ECO:0000313" key="6">
    <source>
        <dbReference type="Proteomes" id="UP000319908"/>
    </source>
</evidence>